<dbReference type="Pfam" id="PF03929">
    <property type="entry name" value="PepSY_TM"/>
    <property type="match status" value="1"/>
</dbReference>
<feature type="transmembrane region" description="Helical" evidence="1">
    <location>
        <begin position="450"/>
        <end position="470"/>
    </location>
</feature>
<reference evidence="2 3" key="1">
    <citation type="submission" date="2018-07" db="EMBL/GenBank/DDBJ databases">
        <title>Genome sequencing of Moraxellaceae gen. HYN0046.</title>
        <authorList>
            <person name="Kim M."/>
            <person name="Yi H."/>
        </authorList>
    </citation>
    <scope>NUCLEOTIDE SEQUENCE [LARGE SCALE GENOMIC DNA]</scope>
    <source>
        <strain evidence="2 3">HYN0046</strain>
    </source>
</reference>
<dbReference type="InterPro" id="IPR005625">
    <property type="entry name" value="PepSY-ass_TM"/>
</dbReference>
<dbReference type="RefSeq" id="WP_114898300.1">
    <property type="nucleotide sequence ID" value="NZ_CP031222.1"/>
</dbReference>
<feature type="transmembrane region" description="Helical" evidence="1">
    <location>
        <begin position="344"/>
        <end position="366"/>
    </location>
</feature>
<sequence>MMHNSFRQSMAWLHTWVGLVLGWLIFTIFIMGTASYFKSEINQWMHPEAQFQVPAPETAALIGLKTLDRIAPHAESWYLTLPTQRAPLTSAFWKEPGENGQYKSQEMNPLTGEKVIARDSLGGDFFYQMHYQLFGLPSTIGRIIVGIGAMFMLVALISGVITHKKIFKEFFTFRPKKGQRSWLDFHNFTAVVALPFFLMITYTGLAIFFYLYIPWGLMARFGSETGKLYDELQDSAAVVKFDSKPINHRMQPFELMIQQTAKEWQLGSPIGSVEVKSPNTDQAVIAFTRMPQEILNNRLGETLSFNAVTGTPLPNQKNQSVMAQTGGVIYGLHEAHLASWPLRWLLFFSGLLGTVMIATGLILWTVKRRVQNLKGGRPSFGHYLVERLNIAAIAGLPIAMAGYFWANRLISAQLASRSDLEIRSFFIFWLLSFVHALVRPWQKAWREQLAVAAILFMGIPFINMMMTPGSSLLTTLGEGHTVLAAFDLTVFGVGLFFACATYKVMQPKHSKKHNAKRTIAKTHHDLHAPHHEEVSKP</sequence>
<feature type="transmembrane region" description="Helical" evidence="1">
    <location>
        <begin position="422"/>
        <end position="438"/>
    </location>
</feature>
<keyword evidence="1" id="KW-0812">Transmembrane</keyword>
<protein>
    <submittedName>
        <fullName evidence="2">PepSY domain-containing protein</fullName>
    </submittedName>
</protein>
<dbReference type="PANTHER" id="PTHR34219:SF4">
    <property type="entry name" value="PEPSY DOMAIN-CONTAINING PROTEIN"/>
    <property type="match status" value="1"/>
</dbReference>
<organism evidence="2 3">
    <name type="scientific">Aquirhabdus parva</name>
    <dbReference type="NCBI Taxonomy" id="2283318"/>
    <lineage>
        <taxon>Bacteria</taxon>
        <taxon>Pseudomonadati</taxon>
        <taxon>Pseudomonadota</taxon>
        <taxon>Gammaproteobacteria</taxon>
        <taxon>Moraxellales</taxon>
        <taxon>Moraxellaceae</taxon>
        <taxon>Aquirhabdus</taxon>
    </lineage>
</organism>
<feature type="transmembrane region" description="Helical" evidence="1">
    <location>
        <begin position="482"/>
        <end position="502"/>
    </location>
</feature>
<keyword evidence="1" id="KW-0472">Membrane</keyword>
<dbReference type="Proteomes" id="UP000253940">
    <property type="component" value="Chromosome"/>
</dbReference>
<name>A0A345P4I1_9GAMM</name>
<feature type="transmembrane region" description="Helical" evidence="1">
    <location>
        <begin position="387"/>
        <end position="406"/>
    </location>
</feature>
<feature type="transmembrane region" description="Helical" evidence="1">
    <location>
        <begin position="182"/>
        <end position="213"/>
    </location>
</feature>
<dbReference type="KEGG" id="mbah:HYN46_04590"/>
<gene>
    <name evidence="2" type="ORF">HYN46_04590</name>
</gene>
<evidence type="ECO:0000313" key="2">
    <source>
        <dbReference type="EMBL" id="AXI02190.1"/>
    </source>
</evidence>
<dbReference type="PANTHER" id="PTHR34219">
    <property type="entry name" value="IRON-REGULATED INNER MEMBRANE PROTEIN-RELATED"/>
    <property type="match status" value="1"/>
</dbReference>
<feature type="transmembrane region" description="Helical" evidence="1">
    <location>
        <begin position="139"/>
        <end position="161"/>
    </location>
</feature>
<dbReference type="AlphaFoldDB" id="A0A345P4I1"/>
<dbReference type="OrthoDB" id="9776609at2"/>
<keyword evidence="3" id="KW-1185">Reference proteome</keyword>
<feature type="transmembrane region" description="Helical" evidence="1">
    <location>
        <begin position="12"/>
        <end position="37"/>
    </location>
</feature>
<dbReference type="EMBL" id="CP031222">
    <property type="protein sequence ID" value="AXI02190.1"/>
    <property type="molecule type" value="Genomic_DNA"/>
</dbReference>
<accession>A0A345P4I1</accession>
<evidence type="ECO:0000256" key="1">
    <source>
        <dbReference type="SAM" id="Phobius"/>
    </source>
</evidence>
<proteinExistence type="predicted"/>
<evidence type="ECO:0000313" key="3">
    <source>
        <dbReference type="Proteomes" id="UP000253940"/>
    </source>
</evidence>
<keyword evidence="1" id="KW-1133">Transmembrane helix</keyword>